<dbReference type="SUPFAM" id="SSF57850">
    <property type="entry name" value="RING/U-box"/>
    <property type="match status" value="1"/>
</dbReference>
<evidence type="ECO:0000256" key="14">
    <source>
        <dbReference type="PROSITE-ProRule" id="PRU00175"/>
    </source>
</evidence>
<gene>
    <name evidence="18" type="ORF">LLUT_LOCUS15216</name>
</gene>
<evidence type="ECO:0000256" key="12">
    <source>
        <dbReference type="ARBA" id="ARBA00023136"/>
    </source>
</evidence>
<dbReference type="InterPro" id="IPR053238">
    <property type="entry name" value="RING-H2_zinc_finger"/>
</dbReference>
<dbReference type="PANTHER" id="PTHR14155">
    <property type="entry name" value="RING FINGER DOMAIN-CONTAINING"/>
    <property type="match status" value="1"/>
</dbReference>
<evidence type="ECO:0000313" key="18">
    <source>
        <dbReference type="EMBL" id="CAL0314156.1"/>
    </source>
</evidence>
<evidence type="ECO:0000256" key="4">
    <source>
        <dbReference type="ARBA" id="ARBA00012483"/>
    </source>
</evidence>
<evidence type="ECO:0000313" key="19">
    <source>
        <dbReference type="Proteomes" id="UP001497480"/>
    </source>
</evidence>
<comment type="subcellular location">
    <subcellularLocation>
        <location evidence="2">Membrane</location>
        <topology evidence="2">Single-pass membrane protein</topology>
    </subcellularLocation>
</comment>
<keyword evidence="9" id="KW-0833">Ubl conjugation pathway</keyword>
<dbReference type="SMART" id="SM00184">
    <property type="entry name" value="RING"/>
    <property type="match status" value="1"/>
</dbReference>
<evidence type="ECO:0000256" key="6">
    <source>
        <dbReference type="ARBA" id="ARBA00022692"/>
    </source>
</evidence>
<accession>A0AAV1WZH2</accession>
<dbReference type="Proteomes" id="UP001497480">
    <property type="component" value="Unassembled WGS sequence"/>
</dbReference>
<keyword evidence="6 16" id="KW-0812">Transmembrane</keyword>
<feature type="transmembrane region" description="Helical" evidence="16">
    <location>
        <begin position="23"/>
        <end position="44"/>
    </location>
</feature>
<organism evidence="18 19">
    <name type="scientific">Lupinus luteus</name>
    <name type="common">European yellow lupine</name>
    <dbReference type="NCBI Taxonomy" id="3873"/>
    <lineage>
        <taxon>Eukaryota</taxon>
        <taxon>Viridiplantae</taxon>
        <taxon>Streptophyta</taxon>
        <taxon>Embryophyta</taxon>
        <taxon>Tracheophyta</taxon>
        <taxon>Spermatophyta</taxon>
        <taxon>Magnoliopsida</taxon>
        <taxon>eudicotyledons</taxon>
        <taxon>Gunneridae</taxon>
        <taxon>Pentapetalae</taxon>
        <taxon>rosids</taxon>
        <taxon>fabids</taxon>
        <taxon>Fabales</taxon>
        <taxon>Fabaceae</taxon>
        <taxon>Papilionoideae</taxon>
        <taxon>50 kb inversion clade</taxon>
        <taxon>genistoids sensu lato</taxon>
        <taxon>core genistoids</taxon>
        <taxon>Genisteae</taxon>
        <taxon>Lupinus</taxon>
    </lineage>
</organism>
<comment type="caution">
    <text evidence="18">The sequence shown here is derived from an EMBL/GenBank/DDBJ whole genome shotgun (WGS) entry which is preliminary data.</text>
</comment>
<dbReference type="GO" id="GO:0061630">
    <property type="term" value="F:ubiquitin protein ligase activity"/>
    <property type="evidence" value="ECO:0007669"/>
    <property type="project" value="UniProtKB-EC"/>
</dbReference>
<keyword evidence="7" id="KW-0479">Metal-binding</keyword>
<proteinExistence type="inferred from homology"/>
<dbReference type="InterPro" id="IPR013083">
    <property type="entry name" value="Znf_RING/FYVE/PHD"/>
</dbReference>
<feature type="region of interest" description="Disordered" evidence="15">
    <location>
        <begin position="191"/>
        <end position="227"/>
    </location>
</feature>
<dbReference type="EC" id="2.3.2.27" evidence="4"/>
<dbReference type="GO" id="GO:0016020">
    <property type="term" value="C:membrane"/>
    <property type="evidence" value="ECO:0007669"/>
    <property type="project" value="UniProtKB-SubCell"/>
</dbReference>
<dbReference type="EMBL" id="CAXHTB010000010">
    <property type="protein sequence ID" value="CAL0314156.1"/>
    <property type="molecule type" value="Genomic_DNA"/>
</dbReference>
<evidence type="ECO:0000256" key="7">
    <source>
        <dbReference type="ARBA" id="ARBA00022723"/>
    </source>
</evidence>
<keyword evidence="5" id="KW-0808">Transferase</keyword>
<sequence length="314" mass="34533">MSSPKPDDSESSPSSSYNSPPTLIALALALVVVCFVGFSIVYFCRCYLTSIFNAWAFQRSTSLGGSLVNNVSSSPIRGLDPSVLHTFPTFPYSSVKDLRKEKYSLECAICLLEFEDDSVLRLLTVCCHVFHQECIDLWLCSNKTCPVCRKELDSAIVEARNSNERGEDNAADVEQERRGDVCIDVKEGEDHLRHSGNEDNDNDNDESIPSNRNPQTRGEHVFSKSHSTGHSIVMIRGEDEGNDNDKYKLRLPEHVAVLKIVGGGGHNHSKSCSSYKDVTRLVAPCSNCGYVETVSGCSSSKDVLGDIEEGKDLV</sequence>
<feature type="compositionally biased region" description="Polar residues" evidence="15">
    <location>
        <begin position="207"/>
        <end position="216"/>
    </location>
</feature>
<comment type="catalytic activity">
    <reaction evidence="1">
        <text>S-ubiquitinyl-[E2 ubiquitin-conjugating enzyme]-L-cysteine + [acceptor protein]-L-lysine = [E2 ubiquitin-conjugating enzyme]-L-cysteine + N(6)-ubiquitinyl-[acceptor protein]-L-lysine.</text>
        <dbReference type="EC" id="2.3.2.27"/>
    </reaction>
</comment>
<evidence type="ECO:0000256" key="1">
    <source>
        <dbReference type="ARBA" id="ARBA00000900"/>
    </source>
</evidence>
<dbReference type="FunFam" id="3.30.40.10:FF:000187">
    <property type="entry name" value="E3 ubiquitin-protein ligase ATL6"/>
    <property type="match status" value="1"/>
</dbReference>
<dbReference type="AlphaFoldDB" id="A0AAV1WZH2"/>
<reference evidence="18 19" key="1">
    <citation type="submission" date="2024-03" db="EMBL/GenBank/DDBJ databases">
        <authorList>
            <person name="Martinez-Hernandez J."/>
        </authorList>
    </citation>
    <scope>NUCLEOTIDE SEQUENCE [LARGE SCALE GENOMIC DNA]</scope>
</reference>
<keyword evidence="12 16" id="KW-0472">Membrane</keyword>
<name>A0AAV1WZH2_LUPLU</name>
<comment type="similarity">
    <text evidence="13">Belongs to the RING-type zinc finger family. ATL subfamily.</text>
</comment>
<keyword evidence="11 16" id="KW-1133">Transmembrane helix</keyword>
<keyword evidence="19" id="KW-1185">Reference proteome</keyword>
<dbReference type="Gene3D" id="3.30.40.10">
    <property type="entry name" value="Zinc/RING finger domain, C3HC4 (zinc finger)"/>
    <property type="match status" value="1"/>
</dbReference>
<evidence type="ECO:0000256" key="16">
    <source>
        <dbReference type="SAM" id="Phobius"/>
    </source>
</evidence>
<dbReference type="PANTHER" id="PTHR14155:SF521">
    <property type="entry name" value="RING-H2 FINGER PROTEIN ATL30"/>
    <property type="match status" value="1"/>
</dbReference>
<keyword evidence="10" id="KW-0862">Zinc</keyword>
<dbReference type="GO" id="GO:0008270">
    <property type="term" value="F:zinc ion binding"/>
    <property type="evidence" value="ECO:0007669"/>
    <property type="project" value="UniProtKB-KW"/>
</dbReference>
<evidence type="ECO:0000256" key="10">
    <source>
        <dbReference type="ARBA" id="ARBA00022833"/>
    </source>
</evidence>
<evidence type="ECO:0000256" key="8">
    <source>
        <dbReference type="ARBA" id="ARBA00022771"/>
    </source>
</evidence>
<dbReference type="Pfam" id="PF13639">
    <property type="entry name" value="zf-RING_2"/>
    <property type="match status" value="1"/>
</dbReference>
<comment type="pathway">
    <text evidence="3">Protein modification; protein ubiquitination.</text>
</comment>
<protein>
    <recommendedName>
        <fullName evidence="4">RING-type E3 ubiquitin transferase</fullName>
        <ecNumber evidence="4">2.3.2.27</ecNumber>
    </recommendedName>
</protein>
<evidence type="ECO:0000256" key="2">
    <source>
        <dbReference type="ARBA" id="ARBA00004167"/>
    </source>
</evidence>
<evidence type="ECO:0000256" key="5">
    <source>
        <dbReference type="ARBA" id="ARBA00022679"/>
    </source>
</evidence>
<evidence type="ECO:0000256" key="11">
    <source>
        <dbReference type="ARBA" id="ARBA00022989"/>
    </source>
</evidence>
<dbReference type="InterPro" id="IPR001841">
    <property type="entry name" value="Znf_RING"/>
</dbReference>
<evidence type="ECO:0000256" key="3">
    <source>
        <dbReference type="ARBA" id="ARBA00004906"/>
    </source>
</evidence>
<evidence type="ECO:0000256" key="15">
    <source>
        <dbReference type="SAM" id="MobiDB-lite"/>
    </source>
</evidence>
<evidence type="ECO:0000259" key="17">
    <source>
        <dbReference type="PROSITE" id="PS50089"/>
    </source>
</evidence>
<feature type="domain" description="RING-type" evidence="17">
    <location>
        <begin position="107"/>
        <end position="149"/>
    </location>
</feature>
<keyword evidence="8 14" id="KW-0863">Zinc-finger</keyword>
<evidence type="ECO:0000256" key="13">
    <source>
        <dbReference type="ARBA" id="ARBA00024209"/>
    </source>
</evidence>
<dbReference type="PROSITE" id="PS50089">
    <property type="entry name" value="ZF_RING_2"/>
    <property type="match status" value="1"/>
</dbReference>
<evidence type="ECO:0000256" key="9">
    <source>
        <dbReference type="ARBA" id="ARBA00022786"/>
    </source>
</evidence>